<dbReference type="InterPro" id="IPR011611">
    <property type="entry name" value="PfkB_dom"/>
</dbReference>
<dbReference type="PROSITE" id="PS00584">
    <property type="entry name" value="PFKB_KINASES_2"/>
    <property type="match status" value="1"/>
</dbReference>
<organism evidence="6 7">
    <name type="scientific">Hyphomicrobium facile</name>
    <dbReference type="NCBI Taxonomy" id="51670"/>
    <lineage>
        <taxon>Bacteria</taxon>
        <taxon>Pseudomonadati</taxon>
        <taxon>Pseudomonadota</taxon>
        <taxon>Alphaproteobacteria</taxon>
        <taxon>Hyphomicrobiales</taxon>
        <taxon>Hyphomicrobiaceae</taxon>
        <taxon>Hyphomicrobium</taxon>
    </lineage>
</organism>
<reference evidence="7" key="1">
    <citation type="submission" date="2016-10" db="EMBL/GenBank/DDBJ databases">
        <authorList>
            <person name="Varghese N."/>
            <person name="Submissions S."/>
        </authorList>
    </citation>
    <scope>NUCLEOTIDE SEQUENCE [LARGE SCALE GENOMIC DNA]</scope>
    <source>
        <strain evidence="7">DSM 1565</strain>
    </source>
</reference>
<dbReference type="EMBL" id="FPCH01000003">
    <property type="protein sequence ID" value="SFV36733.1"/>
    <property type="molecule type" value="Genomic_DNA"/>
</dbReference>
<dbReference type="PANTHER" id="PTHR10584">
    <property type="entry name" value="SUGAR KINASE"/>
    <property type="match status" value="1"/>
</dbReference>
<evidence type="ECO:0000256" key="2">
    <source>
        <dbReference type="ARBA" id="ARBA00022679"/>
    </source>
</evidence>
<evidence type="ECO:0000313" key="6">
    <source>
        <dbReference type="EMBL" id="SFV36733.1"/>
    </source>
</evidence>
<dbReference type="GO" id="GO:0005829">
    <property type="term" value="C:cytosol"/>
    <property type="evidence" value="ECO:0007669"/>
    <property type="project" value="TreeGrafter"/>
</dbReference>
<feature type="domain" description="Carbohydrate kinase PfkB" evidence="5">
    <location>
        <begin position="5"/>
        <end position="291"/>
    </location>
</feature>
<evidence type="ECO:0000256" key="4">
    <source>
        <dbReference type="RuleBase" id="RU003704"/>
    </source>
</evidence>
<dbReference type="RefSeq" id="WP_092869087.1">
    <property type="nucleotide sequence ID" value="NZ_FPCH01000003.1"/>
</dbReference>
<dbReference type="OrthoDB" id="9795789at2"/>
<keyword evidence="3 4" id="KW-0418">Kinase</keyword>
<dbReference type="GO" id="GO:0006796">
    <property type="term" value="P:phosphate-containing compound metabolic process"/>
    <property type="evidence" value="ECO:0007669"/>
    <property type="project" value="UniProtKB-ARBA"/>
</dbReference>
<keyword evidence="2 4" id="KW-0808">Transferase</keyword>
<dbReference type="STRING" id="51670.SAMN04488557_2715"/>
<proteinExistence type="inferred from homology"/>
<dbReference type="PRINTS" id="PR00990">
    <property type="entry name" value="RIBOKINASE"/>
</dbReference>
<dbReference type="GO" id="GO:0016301">
    <property type="term" value="F:kinase activity"/>
    <property type="evidence" value="ECO:0007669"/>
    <property type="project" value="UniProtKB-KW"/>
</dbReference>
<sequence length="301" mass="31152">MPGKHIIAVGHAALDYVYRIEAFPSSPTKIRALAHVASGGGMAANAAAAIARLGASVSLWARIGDDPSGEIIRQQLDAVGVDTAHVRTCAGVSSATAAVIVDRNGERLVISEDDHDFPLAADWLPIADIANAGAVSSDLTWLEGTVAAFGAARAHNVPTVLDIDLNSGQLLSNVLGLADYAIFSAPAFRQFVKGASDEERLATLVQSGIRHAGVTLGVNGYLWMTGSGEICRQAAFPVEVVDTTGAGDAFHGAFAWAISEGVKDAECARIASAVAAISCKGLGARAALPTRTELEQFLETH</sequence>
<evidence type="ECO:0000256" key="3">
    <source>
        <dbReference type="ARBA" id="ARBA00022777"/>
    </source>
</evidence>
<comment type="similarity">
    <text evidence="1 4">Belongs to the carbohydrate kinase PfkB family.</text>
</comment>
<protein>
    <submittedName>
        <fullName evidence="6">Sulfofructose kinase</fullName>
    </submittedName>
</protein>
<evidence type="ECO:0000313" key="7">
    <source>
        <dbReference type="Proteomes" id="UP000199423"/>
    </source>
</evidence>
<dbReference type="InterPro" id="IPR002139">
    <property type="entry name" value="Ribo/fructo_kinase"/>
</dbReference>
<evidence type="ECO:0000259" key="5">
    <source>
        <dbReference type="Pfam" id="PF00294"/>
    </source>
</evidence>
<dbReference type="PANTHER" id="PTHR10584:SF157">
    <property type="entry name" value="SULFOFRUCTOSE KINASE"/>
    <property type="match status" value="1"/>
</dbReference>
<dbReference type="SUPFAM" id="SSF53613">
    <property type="entry name" value="Ribokinase-like"/>
    <property type="match status" value="1"/>
</dbReference>
<accession>A0A1I7NQ37</accession>
<keyword evidence="7" id="KW-1185">Reference proteome</keyword>
<gene>
    <name evidence="6" type="ORF">SAMN04488557_2715</name>
</gene>
<name>A0A1I7NQ37_9HYPH</name>
<dbReference type="Pfam" id="PF00294">
    <property type="entry name" value="PfkB"/>
    <property type="match status" value="1"/>
</dbReference>
<dbReference type="AlphaFoldDB" id="A0A1I7NQ37"/>
<dbReference type="Gene3D" id="3.40.1190.20">
    <property type="match status" value="1"/>
</dbReference>
<dbReference type="InterPro" id="IPR002173">
    <property type="entry name" value="Carboh/pur_kinase_PfkB_CS"/>
</dbReference>
<evidence type="ECO:0000256" key="1">
    <source>
        <dbReference type="ARBA" id="ARBA00010688"/>
    </source>
</evidence>
<dbReference type="Proteomes" id="UP000199423">
    <property type="component" value="Unassembled WGS sequence"/>
</dbReference>
<dbReference type="InterPro" id="IPR029056">
    <property type="entry name" value="Ribokinase-like"/>
</dbReference>